<evidence type="ECO:0000259" key="5">
    <source>
        <dbReference type="Pfam" id="PF00370"/>
    </source>
</evidence>
<evidence type="ECO:0000259" key="6">
    <source>
        <dbReference type="Pfam" id="PF02782"/>
    </source>
</evidence>
<reference evidence="7 8" key="1">
    <citation type="submission" date="2019-03" db="EMBL/GenBank/DDBJ databases">
        <title>Genomic Encyclopedia of Type Strains, Phase IV (KMG-IV): sequencing the most valuable type-strain genomes for metagenomic binning, comparative biology and taxonomic classification.</title>
        <authorList>
            <person name="Goeker M."/>
        </authorList>
    </citation>
    <scope>NUCLEOTIDE SEQUENCE [LARGE SCALE GENOMIC DNA]</scope>
    <source>
        <strain evidence="7 8">DSM 18577</strain>
    </source>
</reference>
<gene>
    <name evidence="7" type="ORF">EV690_2793</name>
</gene>
<dbReference type="SUPFAM" id="SSF53067">
    <property type="entry name" value="Actin-like ATPase domain"/>
    <property type="match status" value="2"/>
</dbReference>
<dbReference type="InterPro" id="IPR043129">
    <property type="entry name" value="ATPase_NBD"/>
</dbReference>
<comment type="similarity">
    <text evidence="1 4">Belongs to the FGGY kinase family.</text>
</comment>
<dbReference type="Pfam" id="PF00370">
    <property type="entry name" value="FGGY_N"/>
    <property type="match status" value="1"/>
</dbReference>
<proteinExistence type="inferred from homology"/>
<organism evidence="7 8">
    <name type="scientific">Celerinatantimonas diazotrophica</name>
    <dbReference type="NCBI Taxonomy" id="412034"/>
    <lineage>
        <taxon>Bacteria</taxon>
        <taxon>Pseudomonadati</taxon>
        <taxon>Pseudomonadota</taxon>
        <taxon>Gammaproteobacteria</taxon>
        <taxon>Celerinatantimonadaceae</taxon>
        <taxon>Celerinatantimonas</taxon>
    </lineage>
</organism>
<sequence length="506" mass="55468">MSHYLIGIDIGTSNIKSVLFDDQYRETYVASQPNETIHLDDSESFAEQDMDRAWQKVCLTLKELVEKCGVAATDIKGIGVTGQGEGVWLIDPQGKPVRNAILWCDSRAASVVHQLEITHDKLTQITQETYNKPLPCNTTMILSWLAQHEPQTLQKAHRLLFAKDWIRYKLTGMLGLELSDSGTSLLNLDSQTLASSIFNDPELNLTDATRLMSPIHQPTDLVGTITADVAEFTGLALTTQVCAGALDVSAAALGVGAIKDNDVFTILGTTCCTGIVTSELEISQDDSNRTIPHALADHFMVLKATLSGTPNIEWCLDSISQTHDFVEIEKLISQVPAGAGGIIYHPYLVGERAPFFNENARANFFGINRNTTREHLIKAVYEGIAYTIKDALEGSPTEGRLFLAGGGTNSPAWSQIIADVTGRTVVIPQAKELSSKGAAILAGIALGMTPAHQMDDIFAIDQCYSPLPQHFELYENLFEIYKTLRDVAIPLWDLRAQILESKHLEQ</sequence>
<accession>A0A4R1J943</accession>
<evidence type="ECO:0000256" key="4">
    <source>
        <dbReference type="RuleBase" id="RU003733"/>
    </source>
</evidence>
<evidence type="ECO:0000256" key="1">
    <source>
        <dbReference type="ARBA" id="ARBA00009156"/>
    </source>
</evidence>
<dbReference type="GO" id="GO:0016773">
    <property type="term" value="F:phosphotransferase activity, alcohol group as acceptor"/>
    <property type="evidence" value="ECO:0007669"/>
    <property type="project" value="InterPro"/>
</dbReference>
<evidence type="ECO:0000313" key="8">
    <source>
        <dbReference type="Proteomes" id="UP000295565"/>
    </source>
</evidence>
<dbReference type="InterPro" id="IPR018483">
    <property type="entry name" value="Carb_kinase_FGGY_CS"/>
</dbReference>
<comment type="caution">
    <text evidence="7">The sequence shown here is derived from an EMBL/GenBank/DDBJ whole genome shotgun (WGS) entry which is preliminary data.</text>
</comment>
<dbReference type="CDD" id="cd07802">
    <property type="entry name" value="ASKHA_NBD_FGGY_EcLyxK-like"/>
    <property type="match status" value="1"/>
</dbReference>
<dbReference type="GO" id="GO:0016301">
    <property type="term" value="F:kinase activity"/>
    <property type="evidence" value="ECO:0007669"/>
    <property type="project" value="UniProtKB-KW"/>
</dbReference>
<dbReference type="PANTHER" id="PTHR43095">
    <property type="entry name" value="SUGAR KINASE"/>
    <property type="match status" value="1"/>
</dbReference>
<keyword evidence="3 4" id="KW-0418">Kinase</keyword>
<evidence type="ECO:0000313" key="7">
    <source>
        <dbReference type="EMBL" id="TCK47098.1"/>
    </source>
</evidence>
<dbReference type="InterPro" id="IPR018484">
    <property type="entry name" value="FGGY_N"/>
</dbReference>
<evidence type="ECO:0000256" key="2">
    <source>
        <dbReference type="ARBA" id="ARBA00022679"/>
    </source>
</evidence>
<evidence type="ECO:0000256" key="3">
    <source>
        <dbReference type="ARBA" id="ARBA00022777"/>
    </source>
</evidence>
<keyword evidence="8" id="KW-1185">Reference proteome</keyword>
<dbReference type="PANTHER" id="PTHR43095:SF5">
    <property type="entry name" value="XYLULOSE KINASE"/>
    <property type="match status" value="1"/>
</dbReference>
<name>A0A4R1J943_9GAMM</name>
<feature type="domain" description="Carbohydrate kinase FGGY C-terminal" evidence="6">
    <location>
        <begin position="265"/>
        <end position="445"/>
    </location>
</feature>
<protein>
    <submittedName>
        <fullName evidence="7">Xylulokinase</fullName>
    </submittedName>
</protein>
<dbReference type="AlphaFoldDB" id="A0A4R1J943"/>
<dbReference type="EMBL" id="SMGD01000015">
    <property type="protein sequence ID" value="TCK47098.1"/>
    <property type="molecule type" value="Genomic_DNA"/>
</dbReference>
<feature type="domain" description="Carbohydrate kinase FGGY N-terminal" evidence="5">
    <location>
        <begin position="4"/>
        <end position="254"/>
    </location>
</feature>
<dbReference type="RefSeq" id="WP_165872762.1">
    <property type="nucleotide sequence ID" value="NZ_OU594967.1"/>
</dbReference>
<dbReference type="Pfam" id="PF02782">
    <property type="entry name" value="FGGY_C"/>
    <property type="match status" value="1"/>
</dbReference>
<dbReference type="Proteomes" id="UP000295565">
    <property type="component" value="Unassembled WGS sequence"/>
</dbReference>
<dbReference type="PROSITE" id="PS00445">
    <property type="entry name" value="FGGY_KINASES_2"/>
    <property type="match status" value="1"/>
</dbReference>
<dbReference type="InterPro" id="IPR000577">
    <property type="entry name" value="Carb_kinase_FGGY"/>
</dbReference>
<dbReference type="GO" id="GO:0005975">
    <property type="term" value="P:carbohydrate metabolic process"/>
    <property type="evidence" value="ECO:0007669"/>
    <property type="project" value="InterPro"/>
</dbReference>
<dbReference type="InterPro" id="IPR050406">
    <property type="entry name" value="FGGY_Carb_Kinase"/>
</dbReference>
<dbReference type="InterPro" id="IPR018485">
    <property type="entry name" value="FGGY_C"/>
</dbReference>
<keyword evidence="2 4" id="KW-0808">Transferase</keyword>
<dbReference type="Gene3D" id="3.30.420.40">
    <property type="match status" value="2"/>
</dbReference>
<dbReference type="PIRSF" id="PIRSF000538">
    <property type="entry name" value="GlpK"/>
    <property type="match status" value="1"/>
</dbReference>